<proteinExistence type="predicted"/>
<protein>
    <submittedName>
        <fullName evidence="2">Uncharacterized protein</fullName>
    </submittedName>
</protein>
<evidence type="ECO:0000313" key="3">
    <source>
        <dbReference type="Proteomes" id="UP000307440"/>
    </source>
</evidence>
<feature type="transmembrane region" description="Helical" evidence="1">
    <location>
        <begin position="87"/>
        <end position="107"/>
    </location>
</feature>
<keyword evidence="1" id="KW-0812">Transmembrane</keyword>
<evidence type="ECO:0000313" key="2">
    <source>
        <dbReference type="EMBL" id="TFK27520.1"/>
    </source>
</evidence>
<feature type="transmembrane region" description="Helical" evidence="1">
    <location>
        <begin position="113"/>
        <end position="138"/>
    </location>
</feature>
<accession>A0A5C3L465</accession>
<sequence length="148" mass="16199">MAVATSTAIAIVHRFFKLSTQELQNPPQWASMFSWPLVSGTVALLALIVVHWACTMACTAMLFLLFAAGQSSAEIDVGLSDFHLTKLGVLACAGIVTDMLLMWRLWVCSSQSQIVVVPLVLSLLVFIVLASEFLVLYFDLRANCHLVI</sequence>
<reference evidence="2 3" key="1">
    <citation type="journal article" date="2019" name="Nat. Ecol. Evol.">
        <title>Megaphylogeny resolves global patterns of mushroom evolution.</title>
        <authorList>
            <person name="Varga T."/>
            <person name="Krizsan K."/>
            <person name="Foldi C."/>
            <person name="Dima B."/>
            <person name="Sanchez-Garcia M."/>
            <person name="Sanchez-Ramirez S."/>
            <person name="Szollosi G.J."/>
            <person name="Szarkandi J.G."/>
            <person name="Papp V."/>
            <person name="Albert L."/>
            <person name="Andreopoulos W."/>
            <person name="Angelini C."/>
            <person name="Antonin V."/>
            <person name="Barry K.W."/>
            <person name="Bougher N.L."/>
            <person name="Buchanan P."/>
            <person name="Buyck B."/>
            <person name="Bense V."/>
            <person name="Catcheside P."/>
            <person name="Chovatia M."/>
            <person name="Cooper J."/>
            <person name="Damon W."/>
            <person name="Desjardin D."/>
            <person name="Finy P."/>
            <person name="Geml J."/>
            <person name="Haridas S."/>
            <person name="Hughes K."/>
            <person name="Justo A."/>
            <person name="Karasinski D."/>
            <person name="Kautmanova I."/>
            <person name="Kiss B."/>
            <person name="Kocsube S."/>
            <person name="Kotiranta H."/>
            <person name="LaButti K.M."/>
            <person name="Lechner B.E."/>
            <person name="Liimatainen K."/>
            <person name="Lipzen A."/>
            <person name="Lukacs Z."/>
            <person name="Mihaltcheva S."/>
            <person name="Morgado L.N."/>
            <person name="Niskanen T."/>
            <person name="Noordeloos M.E."/>
            <person name="Ohm R.A."/>
            <person name="Ortiz-Santana B."/>
            <person name="Ovrebo C."/>
            <person name="Racz N."/>
            <person name="Riley R."/>
            <person name="Savchenko A."/>
            <person name="Shiryaev A."/>
            <person name="Soop K."/>
            <person name="Spirin V."/>
            <person name="Szebenyi C."/>
            <person name="Tomsovsky M."/>
            <person name="Tulloss R.E."/>
            <person name="Uehling J."/>
            <person name="Grigoriev I.V."/>
            <person name="Vagvolgyi C."/>
            <person name="Papp T."/>
            <person name="Martin F.M."/>
            <person name="Miettinen O."/>
            <person name="Hibbett D.S."/>
            <person name="Nagy L.G."/>
        </authorList>
    </citation>
    <scope>NUCLEOTIDE SEQUENCE [LARGE SCALE GENOMIC DNA]</scope>
    <source>
        <strain evidence="2 3">CBS 121175</strain>
    </source>
</reference>
<gene>
    <name evidence="2" type="ORF">FA15DRAFT_653591</name>
</gene>
<dbReference type="EMBL" id="ML210164">
    <property type="protein sequence ID" value="TFK27520.1"/>
    <property type="molecule type" value="Genomic_DNA"/>
</dbReference>
<keyword evidence="3" id="KW-1185">Reference proteome</keyword>
<name>A0A5C3L465_COPMA</name>
<evidence type="ECO:0000256" key="1">
    <source>
        <dbReference type="SAM" id="Phobius"/>
    </source>
</evidence>
<feature type="transmembrane region" description="Helical" evidence="1">
    <location>
        <begin position="42"/>
        <end position="66"/>
    </location>
</feature>
<keyword evidence="1" id="KW-1133">Transmembrane helix</keyword>
<keyword evidence="1" id="KW-0472">Membrane</keyword>
<dbReference type="Proteomes" id="UP000307440">
    <property type="component" value="Unassembled WGS sequence"/>
</dbReference>
<dbReference type="AlphaFoldDB" id="A0A5C3L465"/>
<organism evidence="2 3">
    <name type="scientific">Coprinopsis marcescibilis</name>
    <name type="common">Agaric fungus</name>
    <name type="synonym">Psathyrella marcescibilis</name>
    <dbReference type="NCBI Taxonomy" id="230819"/>
    <lineage>
        <taxon>Eukaryota</taxon>
        <taxon>Fungi</taxon>
        <taxon>Dikarya</taxon>
        <taxon>Basidiomycota</taxon>
        <taxon>Agaricomycotina</taxon>
        <taxon>Agaricomycetes</taxon>
        <taxon>Agaricomycetidae</taxon>
        <taxon>Agaricales</taxon>
        <taxon>Agaricineae</taxon>
        <taxon>Psathyrellaceae</taxon>
        <taxon>Coprinopsis</taxon>
    </lineage>
</organism>